<feature type="transmembrane region" description="Helical" evidence="24">
    <location>
        <begin position="176"/>
        <end position="194"/>
    </location>
</feature>
<evidence type="ECO:0000256" key="21">
    <source>
        <dbReference type="ARBA" id="ARBA00032396"/>
    </source>
</evidence>
<keyword evidence="12 25" id="KW-0548">Nucleotidyltransferase</keyword>
<dbReference type="EC" id="2.7.7.41" evidence="6"/>
<evidence type="ECO:0000256" key="10">
    <source>
        <dbReference type="ARBA" id="ARBA00022679"/>
    </source>
</evidence>
<keyword evidence="26" id="KW-1185">Reference proteome</keyword>
<evidence type="ECO:0000256" key="6">
    <source>
        <dbReference type="ARBA" id="ARBA00012487"/>
    </source>
</evidence>
<evidence type="ECO:0000256" key="2">
    <source>
        <dbReference type="ARBA" id="ARBA00004651"/>
    </source>
</evidence>
<dbReference type="PANTHER" id="PTHR46382:SF1">
    <property type="entry name" value="PHOSPHATIDATE CYTIDYLYLTRANSFERASE"/>
    <property type="match status" value="1"/>
</dbReference>
<gene>
    <name evidence="25" type="ORF">KAK03_10345</name>
</gene>
<dbReference type="GO" id="GO:0016024">
    <property type="term" value="P:CDP-diacylglycerol biosynthetic process"/>
    <property type="evidence" value="ECO:0007669"/>
    <property type="project" value="TreeGrafter"/>
</dbReference>
<keyword evidence="14" id="KW-0443">Lipid metabolism</keyword>
<evidence type="ECO:0000256" key="3">
    <source>
        <dbReference type="ARBA" id="ARBA00005119"/>
    </source>
</evidence>
<evidence type="ECO:0000256" key="22">
    <source>
        <dbReference type="ARBA" id="ARBA00032743"/>
    </source>
</evidence>
<comment type="caution">
    <text evidence="25">The sequence shown here is derived from an EMBL/GenBank/DDBJ whole genome shotgun (WGS) entry which is preliminary data.</text>
</comment>
<feature type="transmembrane region" description="Helical" evidence="24">
    <location>
        <begin position="135"/>
        <end position="155"/>
    </location>
</feature>
<evidence type="ECO:0000256" key="13">
    <source>
        <dbReference type="ARBA" id="ARBA00022989"/>
    </source>
</evidence>
<keyword evidence="17" id="KW-1208">Phospholipid metabolism</keyword>
<feature type="transmembrane region" description="Helical" evidence="24">
    <location>
        <begin position="214"/>
        <end position="235"/>
    </location>
</feature>
<evidence type="ECO:0000256" key="24">
    <source>
        <dbReference type="SAM" id="Phobius"/>
    </source>
</evidence>
<evidence type="ECO:0000256" key="7">
    <source>
        <dbReference type="ARBA" id="ARBA00019373"/>
    </source>
</evidence>
<evidence type="ECO:0000313" key="26">
    <source>
        <dbReference type="Proteomes" id="UP000676246"/>
    </source>
</evidence>
<accession>A0A941BBH8</accession>
<dbReference type="RefSeq" id="WP_210853881.1">
    <property type="nucleotide sequence ID" value="NZ_JAGQDD010000006.1"/>
</dbReference>
<evidence type="ECO:0000256" key="18">
    <source>
        <dbReference type="ARBA" id="ARBA00029893"/>
    </source>
</evidence>
<evidence type="ECO:0000256" key="11">
    <source>
        <dbReference type="ARBA" id="ARBA00022692"/>
    </source>
</evidence>
<evidence type="ECO:0000256" key="23">
    <source>
        <dbReference type="ARBA" id="ARBA00033406"/>
    </source>
</evidence>
<evidence type="ECO:0000256" key="5">
    <source>
        <dbReference type="ARBA" id="ARBA00010185"/>
    </source>
</evidence>
<comment type="catalytic activity">
    <reaction evidence="1">
        <text>a 1,2-diacyl-sn-glycero-3-phosphate + CTP + H(+) = a CDP-1,2-diacyl-sn-glycerol + diphosphate</text>
        <dbReference type="Rhea" id="RHEA:16229"/>
        <dbReference type="ChEBI" id="CHEBI:15378"/>
        <dbReference type="ChEBI" id="CHEBI:33019"/>
        <dbReference type="ChEBI" id="CHEBI:37563"/>
        <dbReference type="ChEBI" id="CHEBI:58332"/>
        <dbReference type="ChEBI" id="CHEBI:58608"/>
        <dbReference type="EC" id="2.7.7.41"/>
    </reaction>
</comment>
<evidence type="ECO:0000256" key="20">
    <source>
        <dbReference type="ARBA" id="ARBA00032253"/>
    </source>
</evidence>
<reference evidence="25 26" key="1">
    <citation type="submission" date="2021-04" db="EMBL/GenBank/DDBJ databases">
        <title>The genome sequence of Ideonella sp. 3Y2.</title>
        <authorList>
            <person name="Liu Y."/>
        </authorList>
    </citation>
    <scope>NUCLEOTIDE SEQUENCE [LARGE SCALE GENOMIC DNA]</scope>
    <source>
        <strain evidence="25 26">3Y2</strain>
    </source>
</reference>
<dbReference type="Pfam" id="PF01148">
    <property type="entry name" value="CTP_transf_1"/>
    <property type="match status" value="1"/>
</dbReference>
<dbReference type="Proteomes" id="UP000676246">
    <property type="component" value="Unassembled WGS sequence"/>
</dbReference>
<evidence type="ECO:0000256" key="4">
    <source>
        <dbReference type="ARBA" id="ARBA00005189"/>
    </source>
</evidence>
<keyword evidence="15 24" id="KW-0472">Membrane</keyword>
<organism evidence="25 26">
    <name type="scientific">Ideonella alba</name>
    <dbReference type="NCBI Taxonomy" id="2824118"/>
    <lineage>
        <taxon>Bacteria</taxon>
        <taxon>Pseudomonadati</taxon>
        <taxon>Pseudomonadota</taxon>
        <taxon>Betaproteobacteria</taxon>
        <taxon>Burkholderiales</taxon>
        <taxon>Sphaerotilaceae</taxon>
        <taxon>Ideonella</taxon>
    </lineage>
</organism>
<dbReference type="EMBL" id="JAGQDD010000006">
    <property type="protein sequence ID" value="MBQ0930885.1"/>
    <property type="molecule type" value="Genomic_DNA"/>
</dbReference>
<keyword evidence="11 24" id="KW-0812">Transmembrane</keyword>
<protein>
    <recommendedName>
        <fullName evidence="7">Phosphatidate cytidylyltransferase</fullName>
        <ecNumber evidence="6">2.7.7.41</ecNumber>
    </recommendedName>
    <alternativeName>
        <fullName evidence="20">CDP-DAG synthase</fullName>
    </alternativeName>
    <alternativeName>
        <fullName evidence="22">CDP-DG synthase</fullName>
    </alternativeName>
    <alternativeName>
        <fullName evidence="18">CDP-diacylglycerol synthase</fullName>
    </alternativeName>
    <alternativeName>
        <fullName evidence="21">CDP-diglyceride pyrophosphorylase</fullName>
    </alternativeName>
    <alternativeName>
        <fullName evidence="23">CDP-diglyceride synthase</fullName>
    </alternativeName>
    <alternativeName>
        <fullName evidence="19">CTP:phosphatidate cytidylyltransferase</fullName>
    </alternativeName>
</protein>
<keyword evidence="13 24" id="KW-1133">Transmembrane helix</keyword>
<feature type="transmembrane region" description="Helical" evidence="24">
    <location>
        <begin position="6"/>
        <end position="36"/>
    </location>
</feature>
<comment type="pathway">
    <text evidence="3">Phospholipid metabolism; CDP-diacylglycerol biosynthesis; CDP-diacylglycerol from sn-glycerol 3-phosphate: step 3/3.</text>
</comment>
<evidence type="ECO:0000256" key="9">
    <source>
        <dbReference type="ARBA" id="ARBA00022516"/>
    </source>
</evidence>
<evidence type="ECO:0000256" key="17">
    <source>
        <dbReference type="ARBA" id="ARBA00023264"/>
    </source>
</evidence>
<evidence type="ECO:0000313" key="25">
    <source>
        <dbReference type="EMBL" id="MBQ0930885.1"/>
    </source>
</evidence>
<dbReference type="PANTHER" id="PTHR46382">
    <property type="entry name" value="PHOSPHATIDATE CYTIDYLYLTRANSFERASE"/>
    <property type="match status" value="1"/>
</dbReference>
<feature type="transmembrane region" description="Helical" evidence="24">
    <location>
        <begin position="110"/>
        <end position="129"/>
    </location>
</feature>
<evidence type="ECO:0000256" key="14">
    <source>
        <dbReference type="ARBA" id="ARBA00023098"/>
    </source>
</evidence>
<feature type="transmembrane region" description="Helical" evidence="24">
    <location>
        <begin position="48"/>
        <end position="69"/>
    </location>
</feature>
<comment type="pathway">
    <text evidence="4">Lipid metabolism.</text>
</comment>
<evidence type="ECO:0000256" key="8">
    <source>
        <dbReference type="ARBA" id="ARBA00022475"/>
    </source>
</evidence>
<sequence length="280" mass="29133">MLLQRVITALVLLALLLPALLAPVAWPFALLTLVLIGAGGWEWGRLNGLAFAPSLGLGALVAALCGLAWSQGMVQQVPPAVWWLATACWVLGGSLALAKGPTAWPQLSQGLRLVIGVVVLCAAWLALSAGRARGLEFLLSVFCVVWMADIAAYFGGRRFGRRKLAPAISPGKSWEGVWSGMTGVALLAALWLALSPARAGVAPSIFETIQQRLGWPGLALGIVFLCALSVMGDLIESLAKRAVGAKDSSRLLPGHGGVLDRVDALLPTLPAAMALASLAP</sequence>
<evidence type="ECO:0000256" key="1">
    <source>
        <dbReference type="ARBA" id="ARBA00001698"/>
    </source>
</evidence>
<keyword evidence="10" id="KW-0808">Transferase</keyword>
<keyword evidence="9" id="KW-0444">Lipid biosynthesis</keyword>
<evidence type="ECO:0000256" key="12">
    <source>
        <dbReference type="ARBA" id="ARBA00022695"/>
    </source>
</evidence>
<keyword evidence="8" id="KW-1003">Cell membrane</keyword>
<evidence type="ECO:0000256" key="19">
    <source>
        <dbReference type="ARBA" id="ARBA00031825"/>
    </source>
</evidence>
<keyword evidence="16" id="KW-0594">Phospholipid biosynthesis</keyword>
<feature type="transmembrane region" description="Helical" evidence="24">
    <location>
        <begin position="81"/>
        <end position="98"/>
    </location>
</feature>
<evidence type="ECO:0000256" key="15">
    <source>
        <dbReference type="ARBA" id="ARBA00023136"/>
    </source>
</evidence>
<comment type="subcellular location">
    <subcellularLocation>
        <location evidence="2">Cell membrane</location>
        <topology evidence="2">Multi-pass membrane protein</topology>
    </subcellularLocation>
</comment>
<comment type="similarity">
    <text evidence="5">Belongs to the CDS family.</text>
</comment>
<dbReference type="GO" id="GO:0005886">
    <property type="term" value="C:plasma membrane"/>
    <property type="evidence" value="ECO:0007669"/>
    <property type="project" value="UniProtKB-SubCell"/>
</dbReference>
<evidence type="ECO:0000256" key="16">
    <source>
        <dbReference type="ARBA" id="ARBA00023209"/>
    </source>
</evidence>
<dbReference type="AlphaFoldDB" id="A0A941BBH8"/>
<name>A0A941BBH8_9BURK</name>
<dbReference type="GO" id="GO:0004605">
    <property type="term" value="F:phosphatidate cytidylyltransferase activity"/>
    <property type="evidence" value="ECO:0007669"/>
    <property type="project" value="UniProtKB-EC"/>
</dbReference>
<proteinExistence type="inferred from homology"/>